<dbReference type="GO" id="GO:0016538">
    <property type="term" value="F:cyclin-dependent protein serine/threonine kinase regulator activity"/>
    <property type="evidence" value="ECO:0007669"/>
    <property type="project" value="TreeGrafter"/>
</dbReference>
<name>A0A8H6YUU1_9AGAR</name>
<dbReference type="GO" id="GO:0005634">
    <property type="term" value="C:nucleus"/>
    <property type="evidence" value="ECO:0007669"/>
    <property type="project" value="TreeGrafter"/>
</dbReference>
<evidence type="ECO:0000256" key="1">
    <source>
        <dbReference type="SAM" id="MobiDB-lite"/>
    </source>
</evidence>
<dbReference type="GO" id="GO:0000307">
    <property type="term" value="C:cyclin-dependent protein kinase holoenzyme complex"/>
    <property type="evidence" value="ECO:0007669"/>
    <property type="project" value="TreeGrafter"/>
</dbReference>
<comment type="caution">
    <text evidence="3">The sequence shown here is derived from an EMBL/GenBank/DDBJ whole genome shotgun (WGS) entry which is preliminary data.</text>
</comment>
<gene>
    <name evidence="3" type="ORF">MSAN_00816300</name>
</gene>
<dbReference type="PANTHER" id="PTHR15615:SF10">
    <property type="entry name" value="PHO85 CYCLIN-2-RELATED"/>
    <property type="match status" value="1"/>
</dbReference>
<evidence type="ECO:0000313" key="3">
    <source>
        <dbReference type="EMBL" id="KAF7367533.1"/>
    </source>
</evidence>
<dbReference type="SUPFAM" id="SSF47954">
    <property type="entry name" value="Cyclin-like"/>
    <property type="match status" value="1"/>
</dbReference>
<feature type="compositionally biased region" description="Low complexity" evidence="1">
    <location>
        <begin position="238"/>
        <end position="249"/>
    </location>
</feature>
<dbReference type="InterPro" id="IPR006671">
    <property type="entry name" value="Cyclin_N"/>
</dbReference>
<protein>
    <submittedName>
        <fullName evidence="3">Cyclin N-terminal domain-containing protein</fullName>
    </submittedName>
</protein>
<dbReference type="CDD" id="cd20557">
    <property type="entry name" value="CYCLIN_ScPCL1-like"/>
    <property type="match status" value="1"/>
</dbReference>
<feature type="domain" description="Cyclin N-terminal" evidence="2">
    <location>
        <begin position="92"/>
        <end position="185"/>
    </location>
</feature>
<dbReference type="AlphaFoldDB" id="A0A8H6YUU1"/>
<feature type="compositionally biased region" description="Low complexity" evidence="1">
    <location>
        <begin position="1"/>
        <end position="33"/>
    </location>
</feature>
<dbReference type="Proteomes" id="UP000623467">
    <property type="component" value="Unassembled WGS sequence"/>
</dbReference>
<dbReference type="OrthoDB" id="3031110at2759"/>
<dbReference type="Pfam" id="PF00134">
    <property type="entry name" value="Cyclin_N"/>
    <property type="match status" value="1"/>
</dbReference>
<accession>A0A8H6YUU1</accession>
<feature type="region of interest" description="Disordered" evidence="1">
    <location>
        <begin position="1"/>
        <end position="42"/>
    </location>
</feature>
<feature type="region of interest" description="Disordered" evidence="1">
    <location>
        <begin position="224"/>
        <end position="255"/>
    </location>
</feature>
<dbReference type="InterPro" id="IPR036915">
    <property type="entry name" value="Cyclin-like_sf"/>
</dbReference>
<dbReference type="GO" id="GO:0019901">
    <property type="term" value="F:protein kinase binding"/>
    <property type="evidence" value="ECO:0007669"/>
    <property type="project" value="InterPro"/>
</dbReference>
<keyword evidence="4" id="KW-1185">Reference proteome</keyword>
<dbReference type="InterPro" id="IPR013922">
    <property type="entry name" value="Cyclin_PHO80-like"/>
</dbReference>
<proteinExistence type="predicted"/>
<dbReference type="Gene3D" id="1.10.472.10">
    <property type="entry name" value="Cyclin-like"/>
    <property type="match status" value="1"/>
</dbReference>
<reference evidence="3" key="1">
    <citation type="submission" date="2020-05" db="EMBL/GenBank/DDBJ databases">
        <title>Mycena genomes resolve the evolution of fungal bioluminescence.</title>
        <authorList>
            <person name="Tsai I.J."/>
        </authorList>
    </citation>
    <scope>NUCLEOTIDE SEQUENCE</scope>
    <source>
        <strain evidence="3">160909Yilan</strain>
    </source>
</reference>
<dbReference type="EMBL" id="JACAZH010000005">
    <property type="protein sequence ID" value="KAF7367533.1"/>
    <property type="molecule type" value="Genomic_DNA"/>
</dbReference>
<evidence type="ECO:0000259" key="2">
    <source>
        <dbReference type="Pfam" id="PF00134"/>
    </source>
</evidence>
<evidence type="ECO:0000313" key="4">
    <source>
        <dbReference type="Proteomes" id="UP000623467"/>
    </source>
</evidence>
<organism evidence="3 4">
    <name type="scientific">Mycena sanguinolenta</name>
    <dbReference type="NCBI Taxonomy" id="230812"/>
    <lineage>
        <taxon>Eukaryota</taxon>
        <taxon>Fungi</taxon>
        <taxon>Dikarya</taxon>
        <taxon>Basidiomycota</taxon>
        <taxon>Agaricomycotina</taxon>
        <taxon>Agaricomycetes</taxon>
        <taxon>Agaricomycetidae</taxon>
        <taxon>Agaricales</taxon>
        <taxon>Marasmiineae</taxon>
        <taxon>Mycenaceae</taxon>
        <taxon>Mycena</taxon>
    </lineage>
</organism>
<sequence length="339" mass="36577">MNSPASSDYSSSSSSGSSSSYSSWSPSSKSSSSPVHPASLVDPSTHSPELMQLVDIEISAPVIDYVVDCVSEAVNAAFGRPMGFRTAHSRKFTHFVSNVLSRAEVTPATLLVTLVYIARSRHHLSIALEKWALERVFLGALIIASKYTQDSTLRNVHWGLVTGVFGKGDIGRIEREFLEVLDWDLGFSEADVLAHHDGLLAMYGVSELPTRPIVQRHTVVEAAPYSPSESVPIPELEPSSPHSSAGSLSPPTPVSHAVHLDMDVASPAHTLVSPHMDVDPAPAPVPATVPVSTQTIAAPAPTKQSVRPHGRLRLRDLLSPFHHHHHHHHQQHFAVEVAA</sequence>
<dbReference type="PANTHER" id="PTHR15615">
    <property type="match status" value="1"/>
</dbReference>